<dbReference type="Proteomes" id="UP000320390">
    <property type="component" value="Chromosome"/>
</dbReference>
<keyword evidence="2" id="KW-1185">Reference proteome</keyword>
<evidence type="ECO:0000313" key="1">
    <source>
        <dbReference type="EMBL" id="QDV05291.1"/>
    </source>
</evidence>
<organism evidence="1 2">
    <name type="scientific">Saltatorellus ferox</name>
    <dbReference type="NCBI Taxonomy" id="2528018"/>
    <lineage>
        <taxon>Bacteria</taxon>
        <taxon>Pseudomonadati</taxon>
        <taxon>Planctomycetota</taxon>
        <taxon>Planctomycetia</taxon>
        <taxon>Planctomycetia incertae sedis</taxon>
        <taxon>Saltatorellus</taxon>
    </lineage>
</organism>
<sequence length="52" mass="5818">MSPGGAVSLVEDSVIDDIQEPLTRHLRKVVATGERLLYVCDHRHALRVYTSL</sequence>
<dbReference type="EMBL" id="CP036434">
    <property type="protein sequence ID" value="QDV05291.1"/>
    <property type="molecule type" value="Genomic_DNA"/>
</dbReference>
<reference evidence="1 2" key="1">
    <citation type="submission" date="2019-02" db="EMBL/GenBank/DDBJ databases">
        <title>Deep-cultivation of Planctomycetes and their phenomic and genomic characterization uncovers novel biology.</title>
        <authorList>
            <person name="Wiegand S."/>
            <person name="Jogler M."/>
            <person name="Boedeker C."/>
            <person name="Pinto D."/>
            <person name="Vollmers J."/>
            <person name="Rivas-Marin E."/>
            <person name="Kohn T."/>
            <person name="Peeters S.H."/>
            <person name="Heuer A."/>
            <person name="Rast P."/>
            <person name="Oberbeckmann S."/>
            <person name="Bunk B."/>
            <person name="Jeske O."/>
            <person name="Meyerdierks A."/>
            <person name="Storesund J.E."/>
            <person name="Kallscheuer N."/>
            <person name="Luecker S."/>
            <person name="Lage O.M."/>
            <person name="Pohl T."/>
            <person name="Merkel B.J."/>
            <person name="Hornburger P."/>
            <person name="Mueller R.-W."/>
            <person name="Bruemmer F."/>
            <person name="Labrenz M."/>
            <person name="Spormann A.M."/>
            <person name="Op den Camp H."/>
            <person name="Overmann J."/>
            <person name="Amann R."/>
            <person name="Jetten M.S.M."/>
            <person name="Mascher T."/>
            <person name="Medema M.H."/>
            <person name="Devos D.P."/>
            <person name="Kaster A.-K."/>
            <person name="Ovreas L."/>
            <person name="Rohde M."/>
            <person name="Galperin M.Y."/>
            <person name="Jogler C."/>
        </authorList>
    </citation>
    <scope>NUCLEOTIDE SEQUENCE [LARGE SCALE GENOMIC DNA]</scope>
    <source>
        <strain evidence="1 2">Poly30</strain>
    </source>
</reference>
<proteinExistence type="predicted"/>
<evidence type="ECO:0000313" key="2">
    <source>
        <dbReference type="Proteomes" id="UP000320390"/>
    </source>
</evidence>
<name>A0A518EMK4_9BACT</name>
<dbReference type="AlphaFoldDB" id="A0A518EMK4"/>
<gene>
    <name evidence="1" type="ORF">Poly30_07870</name>
</gene>
<accession>A0A518EMK4</accession>
<protein>
    <submittedName>
        <fullName evidence="1">Uncharacterized protein</fullName>
    </submittedName>
</protein>